<comment type="caution">
    <text evidence="2">The sequence shown here is derived from an EMBL/GenBank/DDBJ whole genome shotgun (WGS) entry which is preliminary data.</text>
</comment>
<evidence type="ECO:0000313" key="2">
    <source>
        <dbReference type="EMBL" id="PTE22263.1"/>
    </source>
</evidence>
<keyword evidence="3" id="KW-1185">Reference proteome</keyword>
<protein>
    <submittedName>
        <fullName evidence="2">Uncharacterized protein</fullName>
    </submittedName>
</protein>
<evidence type="ECO:0000256" key="1">
    <source>
        <dbReference type="SAM" id="Phobius"/>
    </source>
</evidence>
<accession>A0A2T4JWY9</accession>
<dbReference type="EMBL" id="PZKG01000026">
    <property type="protein sequence ID" value="PTE22263.1"/>
    <property type="molecule type" value="Genomic_DNA"/>
</dbReference>
<evidence type="ECO:0000313" key="3">
    <source>
        <dbReference type="Proteomes" id="UP000241010"/>
    </source>
</evidence>
<keyword evidence="1" id="KW-0472">Membrane</keyword>
<sequence>MSGPAPLAERVTRALEAMERRRSRGRIEIAAGVLLGAYAGSREGGGLSGSLAGAAIVGLAAFLSVRLSLALRGRALTRLSAEDPAEVARVTERYRIAQAVGRTSRWKAFR</sequence>
<reference evidence="2 3" key="1">
    <citation type="submission" date="2018-03" db="EMBL/GenBank/DDBJ databases">
        <title>Cereibacter changlensis.</title>
        <authorList>
            <person name="Meyer T.E."/>
            <person name="Miller S."/>
            <person name="Lodha T."/>
            <person name="Gandham S."/>
            <person name="Chintalapati S."/>
            <person name="Chintalapati V.R."/>
        </authorList>
    </citation>
    <scope>NUCLEOTIDE SEQUENCE [LARGE SCALE GENOMIC DNA]</scope>
    <source>
        <strain evidence="2 3">JA139</strain>
    </source>
</reference>
<keyword evidence="1" id="KW-1133">Transmembrane helix</keyword>
<proteinExistence type="predicted"/>
<keyword evidence="1" id="KW-0812">Transmembrane</keyword>
<name>A0A2T4JWY9_9RHOB</name>
<gene>
    <name evidence="2" type="ORF">C5F48_08135</name>
</gene>
<organism evidence="2 3">
    <name type="scientific">Cereibacter changlensis JA139</name>
    <dbReference type="NCBI Taxonomy" id="1188249"/>
    <lineage>
        <taxon>Bacteria</taxon>
        <taxon>Pseudomonadati</taxon>
        <taxon>Pseudomonadota</taxon>
        <taxon>Alphaproteobacteria</taxon>
        <taxon>Rhodobacterales</taxon>
        <taxon>Paracoccaceae</taxon>
        <taxon>Cereibacter</taxon>
    </lineage>
</organism>
<dbReference type="AlphaFoldDB" id="A0A2T4JWY9"/>
<feature type="transmembrane region" description="Helical" evidence="1">
    <location>
        <begin position="47"/>
        <end position="69"/>
    </location>
</feature>
<dbReference type="Proteomes" id="UP000241010">
    <property type="component" value="Unassembled WGS sequence"/>
</dbReference>
<dbReference type="RefSeq" id="WP_107663409.1">
    <property type="nucleotide sequence ID" value="NZ_PZKG01000026.1"/>
</dbReference>